<keyword evidence="2" id="KW-0677">Repeat</keyword>
<feature type="domain" description="EF-hand" evidence="6">
    <location>
        <begin position="295"/>
        <end position="330"/>
    </location>
</feature>
<evidence type="ECO:0000256" key="1">
    <source>
        <dbReference type="ARBA" id="ARBA00011445"/>
    </source>
</evidence>
<accession>A0A553NUN5</accession>
<evidence type="ECO:0000256" key="5">
    <source>
        <dbReference type="ARBA" id="ARBA00023179"/>
    </source>
</evidence>
<dbReference type="PANTHER" id="PTHR23048:SF33">
    <property type="entry name" value="MYOSIN LIGHT CHAIN ALKALI"/>
    <property type="match status" value="1"/>
</dbReference>
<feature type="domain" description="EF-hand" evidence="6">
    <location>
        <begin position="90"/>
        <end position="125"/>
    </location>
</feature>
<dbReference type="PROSITE" id="PS50222">
    <property type="entry name" value="EF_HAND_2"/>
    <property type="match status" value="4"/>
</dbReference>
<dbReference type="Gene3D" id="1.10.238.10">
    <property type="entry name" value="EF-hand"/>
    <property type="match status" value="6"/>
</dbReference>
<dbReference type="OMA" id="ADYMELC"/>
<feature type="domain" description="EF-hand" evidence="6">
    <location>
        <begin position="16"/>
        <end position="51"/>
    </location>
</feature>
<comment type="subunit">
    <text evidence="1">Myosin is a hexamer of 2 heavy chains and 4 light chains.</text>
</comment>
<dbReference type="SMART" id="SM00054">
    <property type="entry name" value="EFh"/>
    <property type="match status" value="6"/>
</dbReference>
<evidence type="ECO:0000256" key="2">
    <source>
        <dbReference type="ARBA" id="ARBA00022737"/>
    </source>
</evidence>
<dbReference type="GO" id="GO:0005859">
    <property type="term" value="C:muscle myosin complex"/>
    <property type="evidence" value="ECO:0007669"/>
    <property type="project" value="TreeGrafter"/>
</dbReference>
<feature type="domain" description="EF-hand" evidence="6">
    <location>
        <begin position="370"/>
        <end position="405"/>
    </location>
</feature>
<dbReference type="InterPro" id="IPR011992">
    <property type="entry name" value="EF-hand-dom_pair"/>
</dbReference>
<keyword evidence="8" id="KW-1185">Reference proteome</keyword>
<keyword evidence="3" id="KW-0518">Myosin</keyword>
<dbReference type="Proteomes" id="UP000318571">
    <property type="component" value="Chromosome 1"/>
</dbReference>
<sequence>MSENKQIGDKYGIHPRDVEKIRFAFDVYDFKGDGKVDAFYIGDLLRACNLNPTLKTIDEIGGQKDKGKKMMGVDDFYPIFKSAKESKDTGGIHDFVEILKLYDKNEDNSILGNELYRLLTNLGEKLTKEEAKNLMKELCEPEDDEGFMPFMRAKFAFDIYDFEGKAKMDMLYLADVLRGLNLNPSLKTLDDLGMTKKKGEKSITLEEFYPIYSKVKKSKDSGSFEDFIECLKLYDKHENGTMMLGELEHILLSLGEKLEREEVDMIIKECCDAEDDDGFIPYEQCLPNSKSNTMADAEKIKKICDIYDWDGKGELDMFFLGDVIYALGYNITKKICVGLGQTDERDKKFAKFDDVVKLVGEALNTKENQGGPADYMELCKLYDKNENGTMMLAELENLLSNLADEVPKEDVAAILKELADPEDEDGFFPYKPFVDRLCAA</sequence>
<dbReference type="FunFam" id="1.10.238.10:FF:000003">
    <property type="entry name" value="Calmodulin A"/>
    <property type="match status" value="1"/>
</dbReference>
<evidence type="ECO:0000259" key="6">
    <source>
        <dbReference type="PROSITE" id="PS50222"/>
    </source>
</evidence>
<reference evidence="7 8" key="1">
    <citation type="journal article" date="2018" name="Nat. Ecol. Evol.">
        <title>Genomic signatures of mitonuclear coevolution across populations of Tigriopus californicus.</title>
        <authorList>
            <person name="Barreto F.S."/>
            <person name="Watson E.T."/>
            <person name="Lima T.G."/>
            <person name="Willett C.S."/>
            <person name="Edmands S."/>
            <person name="Li W."/>
            <person name="Burton R.S."/>
        </authorList>
    </citation>
    <scope>NUCLEOTIDE SEQUENCE [LARGE SCALE GENOMIC DNA]</scope>
    <source>
        <strain evidence="7 8">San Diego</strain>
    </source>
</reference>
<dbReference type="AlphaFoldDB" id="A0A553NUN5"/>
<protein>
    <recommendedName>
        <fullName evidence="6">EF-hand domain-containing protein</fullName>
    </recommendedName>
</protein>
<evidence type="ECO:0000313" key="8">
    <source>
        <dbReference type="Proteomes" id="UP000318571"/>
    </source>
</evidence>
<dbReference type="PANTHER" id="PTHR23048">
    <property type="entry name" value="MYOSIN LIGHT CHAIN 1, 3"/>
    <property type="match status" value="1"/>
</dbReference>
<dbReference type="STRING" id="6832.A0A553NUN5"/>
<dbReference type="InterPro" id="IPR002048">
    <property type="entry name" value="EF_hand_dom"/>
</dbReference>
<evidence type="ECO:0000256" key="3">
    <source>
        <dbReference type="ARBA" id="ARBA00023123"/>
    </source>
</evidence>
<keyword evidence="5" id="KW-0514">Muscle protein</keyword>
<comment type="caution">
    <text evidence="7">The sequence shown here is derived from an EMBL/GenBank/DDBJ whole genome shotgun (WGS) entry which is preliminary data.</text>
</comment>
<organism evidence="7 8">
    <name type="scientific">Tigriopus californicus</name>
    <name type="common">Marine copepod</name>
    <dbReference type="NCBI Taxonomy" id="6832"/>
    <lineage>
        <taxon>Eukaryota</taxon>
        <taxon>Metazoa</taxon>
        <taxon>Ecdysozoa</taxon>
        <taxon>Arthropoda</taxon>
        <taxon>Crustacea</taxon>
        <taxon>Multicrustacea</taxon>
        <taxon>Hexanauplia</taxon>
        <taxon>Copepoda</taxon>
        <taxon>Harpacticoida</taxon>
        <taxon>Harpacticidae</taxon>
        <taxon>Tigriopus</taxon>
    </lineage>
</organism>
<dbReference type="GO" id="GO:0005509">
    <property type="term" value="F:calcium ion binding"/>
    <property type="evidence" value="ECO:0007669"/>
    <property type="project" value="InterPro"/>
</dbReference>
<dbReference type="SUPFAM" id="SSF47473">
    <property type="entry name" value="EF-hand"/>
    <property type="match status" value="3"/>
</dbReference>
<keyword evidence="4" id="KW-0505">Motor protein</keyword>
<evidence type="ECO:0000256" key="4">
    <source>
        <dbReference type="ARBA" id="ARBA00023175"/>
    </source>
</evidence>
<evidence type="ECO:0000313" key="7">
    <source>
        <dbReference type="EMBL" id="TRY69142.1"/>
    </source>
</evidence>
<dbReference type="InterPro" id="IPR050230">
    <property type="entry name" value="CALM/Myosin/TropC-like"/>
</dbReference>
<name>A0A553NUN5_TIGCA</name>
<gene>
    <name evidence="7" type="ORF">TCAL_05635</name>
</gene>
<dbReference type="EMBL" id="VCGU01000010">
    <property type="protein sequence ID" value="TRY69142.1"/>
    <property type="molecule type" value="Genomic_DNA"/>
</dbReference>
<dbReference type="FunFam" id="1.10.238.10:FF:000001">
    <property type="entry name" value="Calmodulin 1"/>
    <property type="match status" value="1"/>
</dbReference>
<proteinExistence type="predicted"/>